<sequence>MRKESAAFRLMKQMGWEEGSGLGKDSQGIKKHLVVKKKDDTAGVGANETHNWTFNTTDFDNLLKKLKVQVTDKPQHRQSDQPDGEESDESEIENNESDREKEEEVEVKKVCRPQGRYKRIERGKMVRNYSKQDLESILGREQVTEKKEHVITFVPVKQVHTKQEVKLTVIDPPAEWWGSKLGFVKAGTLGASSNCTSKNTTFSENDQEMLYKSVHDKATKGRGGLGIADRAKKIGGAHWKGQKISFGDTGEEEELQEASKDTKRKRESGSGSDSETRSSWKKICQEFLMEAPQQKVSLKKLHKHVSSAVGADSFNDIDRLRRKLSKSSRFTIEGNRVYLTPEIVA</sequence>
<dbReference type="AlphaFoldDB" id="D8RMH3"/>
<dbReference type="InParanoid" id="D8RMH3"/>
<dbReference type="EMBL" id="GL377584">
    <property type="protein sequence ID" value="EFJ26535.1"/>
    <property type="molecule type" value="Genomic_DNA"/>
</dbReference>
<dbReference type="GO" id="GO:0005730">
    <property type="term" value="C:nucleolus"/>
    <property type="evidence" value="ECO:0000318"/>
    <property type="project" value="GO_Central"/>
</dbReference>
<dbReference type="InterPro" id="IPR000467">
    <property type="entry name" value="G_patch_dom"/>
</dbReference>
<organism evidence="6">
    <name type="scientific">Selaginella moellendorffii</name>
    <name type="common">Spikemoss</name>
    <dbReference type="NCBI Taxonomy" id="88036"/>
    <lineage>
        <taxon>Eukaryota</taxon>
        <taxon>Viridiplantae</taxon>
        <taxon>Streptophyta</taxon>
        <taxon>Embryophyta</taxon>
        <taxon>Tracheophyta</taxon>
        <taxon>Lycopodiopsida</taxon>
        <taxon>Selaginellales</taxon>
        <taxon>Selaginellaceae</taxon>
        <taxon>Selaginella</taxon>
    </lineage>
</organism>
<feature type="domain" description="G-patch" evidence="4">
    <location>
        <begin position="3"/>
        <end position="49"/>
    </location>
</feature>
<dbReference type="eggNOG" id="KOG2809">
    <property type="taxonomic scope" value="Eukaryota"/>
</dbReference>
<dbReference type="FunCoup" id="D8RMH3">
    <property type="interactions" value="554"/>
</dbReference>
<dbReference type="Proteomes" id="UP000001514">
    <property type="component" value="Unassembled WGS sequence"/>
</dbReference>
<protein>
    <recommendedName>
        <fullName evidence="4">G-patch domain-containing protein</fullName>
    </recommendedName>
</protein>
<feature type="region of interest" description="Disordered" evidence="3">
    <location>
        <begin position="242"/>
        <end position="278"/>
    </location>
</feature>
<dbReference type="OMA" id="NERTMFY"/>
<dbReference type="KEGG" id="smo:SELMODRAFT_412839"/>
<dbReference type="OrthoDB" id="29523at2759"/>
<dbReference type="STRING" id="88036.D8RMH3"/>
<feature type="compositionally biased region" description="Acidic residues" evidence="3">
    <location>
        <begin position="82"/>
        <end position="95"/>
    </location>
</feature>
<dbReference type="PANTHER" id="PTHR23149:SF9">
    <property type="entry name" value="G PATCH DOMAIN-CONTAINING PROTEIN 4"/>
    <property type="match status" value="1"/>
</dbReference>
<dbReference type="InterPro" id="IPR050656">
    <property type="entry name" value="PINX1"/>
</dbReference>
<dbReference type="GO" id="GO:0003676">
    <property type="term" value="F:nucleic acid binding"/>
    <property type="evidence" value="ECO:0007669"/>
    <property type="project" value="InterPro"/>
</dbReference>
<dbReference type="HOGENOM" id="CLU_765943_0_0_1"/>
<name>D8RMH3_SELML</name>
<dbReference type="Gramene" id="EFJ26535">
    <property type="protein sequence ID" value="EFJ26535"/>
    <property type="gene ID" value="SELMODRAFT_412839"/>
</dbReference>
<dbReference type="PANTHER" id="PTHR23149">
    <property type="entry name" value="G PATCH DOMAIN CONTAINING PROTEIN"/>
    <property type="match status" value="1"/>
</dbReference>
<proteinExistence type="predicted"/>
<dbReference type="SMART" id="SM00443">
    <property type="entry name" value="G_patch"/>
    <property type="match status" value="1"/>
</dbReference>
<keyword evidence="2" id="KW-0539">Nucleus</keyword>
<feature type="region of interest" description="Disordered" evidence="3">
    <location>
        <begin position="70"/>
        <end position="107"/>
    </location>
</feature>
<dbReference type="PROSITE" id="PS50174">
    <property type="entry name" value="G_PATCH"/>
    <property type="match status" value="1"/>
</dbReference>
<feature type="compositionally biased region" description="Basic and acidic residues" evidence="3">
    <location>
        <begin position="96"/>
        <end position="107"/>
    </location>
</feature>
<evidence type="ECO:0000256" key="2">
    <source>
        <dbReference type="ARBA" id="ARBA00023242"/>
    </source>
</evidence>
<evidence type="ECO:0000313" key="6">
    <source>
        <dbReference type="Proteomes" id="UP000001514"/>
    </source>
</evidence>
<reference evidence="5 6" key="1">
    <citation type="journal article" date="2011" name="Science">
        <title>The Selaginella genome identifies genetic changes associated with the evolution of vascular plants.</title>
        <authorList>
            <person name="Banks J.A."/>
            <person name="Nishiyama T."/>
            <person name="Hasebe M."/>
            <person name="Bowman J.L."/>
            <person name="Gribskov M."/>
            <person name="dePamphilis C."/>
            <person name="Albert V.A."/>
            <person name="Aono N."/>
            <person name="Aoyama T."/>
            <person name="Ambrose B.A."/>
            <person name="Ashton N.W."/>
            <person name="Axtell M.J."/>
            <person name="Barker E."/>
            <person name="Barker M.S."/>
            <person name="Bennetzen J.L."/>
            <person name="Bonawitz N.D."/>
            <person name="Chapple C."/>
            <person name="Cheng C."/>
            <person name="Correa L.G."/>
            <person name="Dacre M."/>
            <person name="DeBarry J."/>
            <person name="Dreyer I."/>
            <person name="Elias M."/>
            <person name="Engstrom E.M."/>
            <person name="Estelle M."/>
            <person name="Feng L."/>
            <person name="Finet C."/>
            <person name="Floyd S.K."/>
            <person name="Frommer W.B."/>
            <person name="Fujita T."/>
            <person name="Gramzow L."/>
            <person name="Gutensohn M."/>
            <person name="Harholt J."/>
            <person name="Hattori M."/>
            <person name="Heyl A."/>
            <person name="Hirai T."/>
            <person name="Hiwatashi Y."/>
            <person name="Ishikawa M."/>
            <person name="Iwata M."/>
            <person name="Karol K.G."/>
            <person name="Koehler B."/>
            <person name="Kolukisaoglu U."/>
            <person name="Kubo M."/>
            <person name="Kurata T."/>
            <person name="Lalonde S."/>
            <person name="Li K."/>
            <person name="Li Y."/>
            <person name="Litt A."/>
            <person name="Lyons E."/>
            <person name="Manning G."/>
            <person name="Maruyama T."/>
            <person name="Michael T.P."/>
            <person name="Mikami K."/>
            <person name="Miyazaki S."/>
            <person name="Morinaga S."/>
            <person name="Murata T."/>
            <person name="Mueller-Roeber B."/>
            <person name="Nelson D.R."/>
            <person name="Obara M."/>
            <person name="Oguri Y."/>
            <person name="Olmstead R.G."/>
            <person name="Onodera N."/>
            <person name="Petersen B.L."/>
            <person name="Pils B."/>
            <person name="Prigge M."/>
            <person name="Rensing S.A."/>
            <person name="Riano-Pachon D.M."/>
            <person name="Roberts A.W."/>
            <person name="Sato Y."/>
            <person name="Scheller H.V."/>
            <person name="Schulz B."/>
            <person name="Schulz C."/>
            <person name="Shakirov E.V."/>
            <person name="Shibagaki N."/>
            <person name="Shinohara N."/>
            <person name="Shippen D.E."/>
            <person name="Soerensen I."/>
            <person name="Sotooka R."/>
            <person name="Sugimoto N."/>
            <person name="Sugita M."/>
            <person name="Sumikawa N."/>
            <person name="Tanurdzic M."/>
            <person name="Theissen G."/>
            <person name="Ulvskov P."/>
            <person name="Wakazuki S."/>
            <person name="Weng J.K."/>
            <person name="Willats W.W."/>
            <person name="Wipf D."/>
            <person name="Wolf P.G."/>
            <person name="Yang L."/>
            <person name="Zimmer A.D."/>
            <person name="Zhu Q."/>
            <person name="Mitros T."/>
            <person name="Hellsten U."/>
            <person name="Loque D."/>
            <person name="Otillar R."/>
            <person name="Salamov A."/>
            <person name="Schmutz J."/>
            <person name="Shapiro H."/>
            <person name="Lindquist E."/>
            <person name="Lucas S."/>
            <person name="Rokhsar D."/>
            <person name="Grigoriev I.V."/>
        </authorList>
    </citation>
    <scope>NUCLEOTIDE SEQUENCE [LARGE SCALE GENOMIC DNA]</scope>
</reference>
<accession>D8RMH3</accession>
<gene>
    <name evidence="5" type="ORF">SELMODRAFT_412839</name>
</gene>
<evidence type="ECO:0000256" key="3">
    <source>
        <dbReference type="SAM" id="MobiDB-lite"/>
    </source>
</evidence>
<comment type="subcellular location">
    <subcellularLocation>
        <location evidence="1">Nucleus</location>
    </subcellularLocation>
</comment>
<evidence type="ECO:0000313" key="5">
    <source>
        <dbReference type="EMBL" id="EFJ26535.1"/>
    </source>
</evidence>
<dbReference type="InterPro" id="IPR058719">
    <property type="entry name" value="WHD_LYAR"/>
</dbReference>
<keyword evidence="6" id="KW-1185">Reference proteome</keyword>
<dbReference type="Pfam" id="PF01585">
    <property type="entry name" value="G-patch"/>
    <property type="match status" value="1"/>
</dbReference>
<dbReference type="Pfam" id="PF25879">
    <property type="entry name" value="WHD_LYAR"/>
    <property type="match status" value="1"/>
</dbReference>
<evidence type="ECO:0000256" key="1">
    <source>
        <dbReference type="ARBA" id="ARBA00004123"/>
    </source>
</evidence>
<evidence type="ECO:0000259" key="4">
    <source>
        <dbReference type="PROSITE" id="PS50174"/>
    </source>
</evidence>